<protein>
    <submittedName>
        <fullName evidence="1">Uncharacterized protein</fullName>
    </submittedName>
</protein>
<evidence type="ECO:0000313" key="2">
    <source>
        <dbReference type="Proteomes" id="UP000799757"/>
    </source>
</evidence>
<proteinExistence type="predicted"/>
<name>A0A6A6XKH0_9PLEO</name>
<keyword evidence="2" id="KW-1185">Reference proteome</keyword>
<accession>A0A6A6XKH0</accession>
<dbReference type="Proteomes" id="UP000799757">
    <property type="component" value="Unassembled WGS sequence"/>
</dbReference>
<reference evidence="1" key="1">
    <citation type="journal article" date="2020" name="Stud. Mycol.">
        <title>101 Dothideomycetes genomes: a test case for predicting lifestyles and emergence of pathogens.</title>
        <authorList>
            <person name="Haridas S."/>
            <person name="Albert R."/>
            <person name="Binder M."/>
            <person name="Bloem J."/>
            <person name="Labutti K."/>
            <person name="Salamov A."/>
            <person name="Andreopoulos B."/>
            <person name="Baker S."/>
            <person name="Barry K."/>
            <person name="Bills G."/>
            <person name="Bluhm B."/>
            <person name="Cannon C."/>
            <person name="Castanera R."/>
            <person name="Culley D."/>
            <person name="Daum C."/>
            <person name="Ezra D."/>
            <person name="Gonzalez J."/>
            <person name="Henrissat B."/>
            <person name="Kuo A."/>
            <person name="Liang C."/>
            <person name="Lipzen A."/>
            <person name="Lutzoni F."/>
            <person name="Magnuson J."/>
            <person name="Mondo S."/>
            <person name="Nolan M."/>
            <person name="Ohm R."/>
            <person name="Pangilinan J."/>
            <person name="Park H.-J."/>
            <person name="Ramirez L."/>
            <person name="Alfaro M."/>
            <person name="Sun H."/>
            <person name="Tritt A."/>
            <person name="Yoshinaga Y."/>
            <person name="Zwiers L.-H."/>
            <person name="Turgeon B."/>
            <person name="Goodwin S."/>
            <person name="Spatafora J."/>
            <person name="Crous P."/>
            <person name="Grigoriev I."/>
        </authorList>
    </citation>
    <scope>NUCLEOTIDE SEQUENCE</scope>
    <source>
        <strain evidence="1">CBS 109.77</strain>
    </source>
</reference>
<sequence>MKHSWVCTYQRGEPTDSFSATLKTRRRRWGQARLGGALEALCAVEDGRSSAGKAGAWIFPAEVRRTRPGRPIALRLADRPDSAERAVGDGVLRTGRIKGGTASAAFAHAGRCQTRCTSASRSVVRGRGYLGQRREVARQGGVALMVVVSSRARWARGGVKSCQEEALWHYFLLRREPKTPFLSHPVVPFEECLSVPDCQHRTWSPVRGNPAEIFCRHALLSLQPARACMRIKAFRFCHARRVLFREKKNIPGAATSRSNAILAHQTSAVTTRRSFSLLSFRAALTRRDS</sequence>
<organism evidence="1 2">
    <name type="scientific">Melanomma pulvis-pyrius CBS 109.77</name>
    <dbReference type="NCBI Taxonomy" id="1314802"/>
    <lineage>
        <taxon>Eukaryota</taxon>
        <taxon>Fungi</taxon>
        <taxon>Dikarya</taxon>
        <taxon>Ascomycota</taxon>
        <taxon>Pezizomycotina</taxon>
        <taxon>Dothideomycetes</taxon>
        <taxon>Pleosporomycetidae</taxon>
        <taxon>Pleosporales</taxon>
        <taxon>Melanommataceae</taxon>
        <taxon>Melanomma</taxon>
    </lineage>
</organism>
<dbReference type="AlphaFoldDB" id="A0A6A6XKH0"/>
<evidence type="ECO:0000313" key="1">
    <source>
        <dbReference type="EMBL" id="KAF2797030.1"/>
    </source>
</evidence>
<dbReference type="EMBL" id="MU001816">
    <property type="protein sequence ID" value="KAF2797030.1"/>
    <property type="molecule type" value="Genomic_DNA"/>
</dbReference>
<gene>
    <name evidence="1" type="ORF">K505DRAFT_151214</name>
</gene>